<evidence type="ECO:0000256" key="1">
    <source>
        <dbReference type="ARBA" id="ARBA00008779"/>
    </source>
</evidence>
<dbReference type="AlphaFoldDB" id="A0A1H4QJ41"/>
<protein>
    <submittedName>
        <fullName evidence="6">Arylsulfatase A</fullName>
    </submittedName>
</protein>
<name>A0A1H4QJ41_9BACT</name>
<dbReference type="PANTHER" id="PTHR42693">
    <property type="entry name" value="ARYLSULFATASE FAMILY MEMBER"/>
    <property type="match status" value="1"/>
</dbReference>
<keyword evidence="3" id="KW-0378">Hydrolase</keyword>
<evidence type="ECO:0000256" key="2">
    <source>
        <dbReference type="ARBA" id="ARBA00022723"/>
    </source>
</evidence>
<comment type="similarity">
    <text evidence="1">Belongs to the sulfatase family.</text>
</comment>
<accession>A0A1H4QJ41</accession>
<evidence type="ECO:0000259" key="5">
    <source>
        <dbReference type="Pfam" id="PF00884"/>
    </source>
</evidence>
<dbReference type="InterPro" id="IPR050738">
    <property type="entry name" value="Sulfatase"/>
</dbReference>
<evidence type="ECO:0000256" key="4">
    <source>
        <dbReference type="ARBA" id="ARBA00022837"/>
    </source>
</evidence>
<dbReference type="InterPro" id="IPR017850">
    <property type="entry name" value="Alkaline_phosphatase_core_sf"/>
</dbReference>
<keyword evidence="2" id="KW-0479">Metal-binding</keyword>
<dbReference type="GO" id="GO:0004065">
    <property type="term" value="F:arylsulfatase activity"/>
    <property type="evidence" value="ECO:0007669"/>
    <property type="project" value="TreeGrafter"/>
</dbReference>
<dbReference type="PROSITE" id="PS51318">
    <property type="entry name" value="TAT"/>
    <property type="match status" value="1"/>
</dbReference>
<dbReference type="GO" id="GO:0046872">
    <property type="term" value="F:metal ion binding"/>
    <property type="evidence" value="ECO:0007669"/>
    <property type="project" value="UniProtKB-KW"/>
</dbReference>
<dbReference type="SUPFAM" id="SSF53649">
    <property type="entry name" value="Alkaline phosphatase-like"/>
    <property type="match status" value="1"/>
</dbReference>
<evidence type="ECO:0000313" key="7">
    <source>
        <dbReference type="Proteomes" id="UP000182409"/>
    </source>
</evidence>
<dbReference type="Pfam" id="PF00884">
    <property type="entry name" value="Sulfatase"/>
    <property type="match status" value="1"/>
</dbReference>
<reference evidence="6 7" key="1">
    <citation type="submission" date="2016-10" db="EMBL/GenBank/DDBJ databases">
        <authorList>
            <person name="de Groot N.N."/>
        </authorList>
    </citation>
    <scope>NUCLEOTIDE SEQUENCE [LARGE SCALE GENOMIC DNA]</scope>
    <source>
        <strain evidence="6 7">AB35.6</strain>
    </source>
</reference>
<dbReference type="InterPro" id="IPR006311">
    <property type="entry name" value="TAT_signal"/>
</dbReference>
<dbReference type="Proteomes" id="UP000182409">
    <property type="component" value="Unassembled WGS sequence"/>
</dbReference>
<dbReference type="InterPro" id="IPR000917">
    <property type="entry name" value="Sulfatase_N"/>
</dbReference>
<proteinExistence type="inferred from homology"/>
<sequence>MKANHLDGKHMNRREFVSGLGATVAGATVADAYAAVKAKAPRKPNLIYIFADQLRYQSCGYAGDEHARTPHMDRLASEGCNVHQAVASTPVCAPYRASLMTGKYQSSTGMVINEIRLSPEHRCFGHVLTEGGYNTGYIGKWHMWANQLGHHELVKNGFTPPGPYRLGFDGTWSAYNFNHYYFHSPYFRNDAKPHLRQGYEPDGQTDEAIDFVKQAAKKPEPFALFLSWGPPHYPWGLDNVDARWSEQFRDVNIPLSPSYSTKSDPYADAWQKLPADYDAKVHDWMRTYYAQTAGLDANLGRLMQALEASGVADDTIVVFTSDHGEMFGSHGRQAKLIFYEEAARVPFLVRWPKKIAKKTVTDVPLCTPDIMPTLLSMMGLPVPQTVEGEDLSAAVLGKKSHVKDTAHMQGMGATAAWADGSEWRALRDREYTYAIYRKDRSELLFNNRRDPYQLVNLAEDRSQYATLQHFRTISETWRKEQNDTFESCSWYERWTKDRNIINTAKGVTQDLAALDKLVTKWFPGGIGEKPVGPWTVGT</sequence>
<keyword evidence="4" id="KW-0106">Calcium</keyword>
<dbReference type="CDD" id="cd16034">
    <property type="entry name" value="sulfatase_like"/>
    <property type="match status" value="1"/>
</dbReference>
<evidence type="ECO:0000256" key="3">
    <source>
        <dbReference type="ARBA" id="ARBA00022801"/>
    </source>
</evidence>
<dbReference type="PANTHER" id="PTHR42693:SF53">
    <property type="entry name" value="ENDO-4-O-SULFATASE"/>
    <property type="match status" value="1"/>
</dbReference>
<gene>
    <name evidence="6" type="ORF">SAMN05443244_2887</name>
</gene>
<dbReference type="EMBL" id="FNSD01000001">
    <property type="protein sequence ID" value="SEC19640.1"/>
    <property type="molecule type" value="Genomic_DNA"/>
</dbReference>
<dbReference type="Gene3D" id="3.40.720.10">
    <property type="entry name" value="Alkaline Phosphatase, subunit A"/>
    <property type="match status" value="1"/>
</dbReference>
<dbReference type="InterPro" id="IPR024607">
    <property type="entry name" value="Sulfatase_CS"/>
</dbReference>
<organism evidence="6 7">
    <name type="scientific">Terriglobus roseus</name>
    <dbReference type="NCBI Taxonomy" id="392734"/>
    <lineage>
        <taxon>Bacteria</taxon>
        <taxon>Pseudomonadati</taxon>
        <taxon>Acidobacteriota</taxon>
        <taxon>Terriglobia</taxon>
        <taxon>Terriglobales</taxon>
        <taxon>Acidobacteriaceae</taxon>
        <taxon>Terriglobus</taxon>
    </lineage>
</organism>
<dbReference type="PROSITE" id="PS00149">
    <property type="entry name" value="SULFATASE_2"/>
    <property type="match status" value="1"/>
</dbReference>
<evidence type="ECO:0000313" key="6">
    <source>
        <dbReference type="EMBL" id="SEC19640.1"/>
    </source>
</evidence>
<feature type="domain" description="Sulfatase N-terminal" evidence="5">
    <location>
        <begin position="44"/>
        <end position="379"/>
    </location>
</feature>